<dbReference type="PANTHER" id="PTHR39639">
    <property type="entry name" value="CHROMOSOME 16, WHOLE GENOME SHOTGUN SEQUENCE"/>
    <property type="match status" value="1"/>
</dbReference>
<dbReference type="AlphaFoldDB" id="A0A0R1RHB2"/>
<dbReference type="Pfam" id="PF01844">
    <property type="entry name" value="HNH"/>
    <property type="match status" value="1"/>
</dbReference>
<keyword evidence="3" id="KW-1185">Reference proteome</keyword>
<dbReference type="SMART" id="SM00507">
    <property type="entry name" value="HNHc"/>
    <property type="match status" value="1"/>
</dbReference>
<evidence type="ECO:0000259" key="1">
    <source>
        <dbReference type="SMART" id="SM00507"/>
    </source>
</evidence>
<dbReference type="CDD" id="cd00085">
    <property type="entry name" value="HNHc"/>
    <property type="match status" value="1"/>
</dbReference>
<gene>
    <name evidence="2" type="ORF">FC70_GL000490</name>
</gene>
<dbReference type="Gene3D" id="1.10.30.50">
    <property type="match status" value="1"/>
</dbReference>
<dbReference type="Proteomes" id="UP000051697">
    <property type="component" value="Unassembled WGS sequence"/>
</dbReference>
<comment type="caution">
    <text evidence="2">The sequence shown here is derived from an EMBL/GenBank/DDBJ whole genome shotgun (WGS) entry which is preliminary data.</text>
</comment>
<dbReference type="GO" id="GO:0003676">
    <property type="term" value="F:nucleic acid binding"/>
    <property type="evidence" value="ECO:0007669"/>
    <property type="project" value="InterPro"/>
</dbReference>
<dbReference type="GO" id="GO:0008270">
    <property type="term" value="F:zinc ion binding"/>
    <property type="evidence" value="ECO:0007669"/>
    <property type="project" value="InterPro"/>
</dbReference>
<dbReference type="Pfam" id="PF03235">
    <property type="entry name" value="GmrSD_N"/>
    <property type="match status" value="1"/>
</dbReference>
<protein>
    <recommendedName>
        <fullName evidence="1">HNH nuclease domain-containing protein</fullName>
    </recommendedName>
</protein>
<dbReference type="EMBL" id="AZFE01000028">
    <property type="protein sequence ID" value="KRL56239.1"/>
    <property type="molecule type" value="Genomic_DNA"/>
</dbReference>
<organism evidence="2 3">
    <name type="scientific">Paucilactobacillus oligofermentans DSM 15707 = LMG 22743</name>
    <dbReference type="NCBI Taxonomy" id="1423778"/>
    <lineage>
        <taxon>Bacteria</taxon>
        <taxon>Bacillati</taxon>
        <taxon>Bacillota</taxon>
        <taxon>Bacilli</taxon>
        <taxon>Lactobacillales</taxon>
        <taxon>Lactobacillaceae</taxon>
        <taxon>Paucilactobacillus</taxon>
    </lineage>
</organism>
<dbReference type="InterPro" id="IPR002711">
    <property type="entry name" value="HNH"/>
</dbReference>
<accession>A0A0R1RHB2</accession>
<reference evidence="2 3" key="1">
    <citation type="journal article" date="2015" name="Genome Announc.">
        <title>Expanding the biotechnology potential of lactobacilli through comparative genomics of 213 strains and associated genera.</title>
        <authorList>
            <person name="Sun Z."/>
            <person name="Harris H.M."/>
            <person name="McCann A."/>
            <person name="Guo C."/>
            <person name="Argimon S."/>
            <person name="Zhang W."/>
            <person name="Yang X."/>
            <person name="Jeffery I.B."/>
            <person name="Cooney J.C."/>
            <person name="Kagawa T.F."/>
            <person name="Liu W."/>
            <person name="Song Y."/>
            <person name="Salvetti E."/>
            <person name="Wrobel A."/>
            <person name="Rasinkangas P."/>
            <person name="Parkhill J."/>
            <person name="Rea M.C."/>
            <person name="O'Sullivan O."/>
            <person name="Ritari J."/>
            <person name="Douillard F.P."/>
            <person name="Paul Ross R."/>
            <person name="Yang R."/>
            <person name="Briner A.E."/>
            <person name="Felis G.E."/>
            <person name="de Vos W.M."/>
            <person name="Barrangou R."/>
            <person name="Klaenhammer T.R."/>
            <person name="Caufield P.W."/>
            <person name="Cui Y."/>
            <person name="Zhang H."/>
            <person name="O'Toole P.W."/>
        </authorList>
    </citation>
    <scope>NUCLEOTIDE SEQUENCE [LARGE SCALE GENOMIC DNA]</scope>
    <source>
        <strain evidence="2 3">DSM 15707</strain>
    </source>
</reference>
<dbReference type="InterPro" id="IPR003615">
    <property type="entry name" value="HNH_nuc"/>
</dbReference>
<dbReference type="REBASE" id="145500">
    <property type="entry name" value="Lol15707ORF1735P"/>
</dbReference>
<dbReference type="PATRIC" id="fig|1423778.4.peg.510"/>
<name>A0A0R1RHB2_9LACO</name>
<evidence type="ECO:0000313" key="3">
    <source>
        <dbReference type="Proteomes" id="UP000051697"/>
    </source>
</evidence>
<dbReference type="PANTHER" id="PTHR39639:SF1">
    <property type="entry name" value="DUF262 DOMAIN-CONTAINING PROTEIN"/>
    <property type="match status" value="1"/>
</dbReference>
<feature type="domain" description="HNH nuclease" evidence="1">
    <location>
        <begin position="344"/>
        <end position="389"/>
    </location>
</feature>
<dbReference type="RefSeq" id="WP_057889475.1">
    <property type="nucleotide sequence ID" value="NZ_AZFE01000028.1"/>
</dbReference>
<dbReference type="OrthoDB" id="9770340at2"/>
<sequence length="394" mass="45364">MKTELVQYTVSELVKGFQYNEYEGKGLFGLSGRLTIQPEYQRNYIYADGKRDVAVIQSMLKGYPTGLYYFNVIDANQHILEILDGQQRVTSIGRFVTGKFAIKDINGNETTFSGLSLDQQDLIRNTKLLVYETNGLESEIKEWFKTINISGIPLNQQEIRNAIYSGPFITKAKEEFSNSQNANIQKWSAYIKGSPLRQEILEEALNWISTSQNISIDEYMSTHRKDDNLNELKMYFNAVIDWASTVFPVVEREMRGLEWGRLYETYHKQSYNPQTVSTELSKLYEDADISKKSGVFEYILSGQKPKFIKLLSIRAFSETDKRTIYKQQTTVSQSAGVSNCSYCVNDTEYNHMTHIWTFKEMEGDHITPWSKGGKTEIANLQMLCKHHNGMKTNN</sequence>
<dbReference type="KEGG" id="lol:LACOL_1736"/>
<proteinExistence type="predicted"/>
<dbReference type="GO" id="GO:0004519">
    <property type="term" value="F:endonuclease activity"/>
    <property type="evidence" value="ECO:0007669"/>
    <property type="project" value="InterPro"/>
</dbReference>
<dbReference type="STRING" id="1423778.FC70_GL000490"/>
<dbReference type="InterPro" id="IPR004919">
    <property type="entry name" value="GmrSD_N"/>
</dbReference>
<evidence type="ECO:0000313" key="2">
    <source>
        <dbReference type="EMBL" id="KRL56239.1"/>
    </source>
</evidence>